<name>A0A0U1BH61_9MYCO</name>
<dbReference type="GO" id="GO:0003677">
    <property type="term" value="F:DNA binding"/>
    <property type="evidence" value="ECO:0007669"/>
    <property type="project" value="UniProtKB-KW"/>
</dbReference>
<dbReference type="PROSITE" id="PS50943">
    <property type="entry name" value="HTH_CROC1"/>
    <property type="match status" value="1"/>
</dbReference>
<accession>A0A0U1BH61</accession>
<dbReference type="PANTHER" id="PTHR46797:SF1">
    <property type="entry name" value="METHYLPHOSPHONATE SYNTHASE"/>
    <property type="match status" value="1"/>
</dbReference>
<dbReference type="Gene3D" id="1.10.260.40">
    <property type="entry name" value="lambda repressor-like DNA-binding domains"/>
    <property type="match status" value="1"/>
</dbReference>
<dbReference type="RefSeq" id="WP_079457604.1">
    <property type="nucleotide sequence ID" value="NZ_CP014951.1"/>
</dbReference>
<dbReference type="Proteomes" id="UP000045782">
    <property type="component" value="Unassembled WGS sequence"/>
</dbReference>
<dbReference type="GO" id="GO:0005829">
    <property type="term" value="C:cytosol"/>
    <property type="evidence" value="ECO:0007669"/>
    <property type="project" value="TreeGrafter"/>
</dbReference>
<dbReference type="InterPro" id="IPR050807">
    <property type="entry name" value="TransReg_Diox_bact_type"/>
</dbReference>
<dbReference type="InterPro" id="IPR001387">
    <property type="entry name" value="Cro/C1-type_HTH"/>
</dbReference>
<evidence type="ECO:0000256" key="1">
    <source>
        <dbReference type="ARBA" id="ARBA00023125"/>
    </source>
</evidence>
<dbReference type="CDD" id="cd00093">
    <property type="entry name" value="HTH_XRE"/>
    <property type="match status" value="1"/>
</dbReference>
<dbReference type="AlphaFoldDB" id="A0A0U1BH61"/>
<organism evidence="2 3">
    <name type="scientific">Mycobacteroides abscessus</name>
    <dbReference type="NCBI Taxonomy" id="36809"/>
    <lineage>
        <taxon>Bacteria</taxon>
        <taxon>Bacillati</taxon>
        <taxon>Actinomycetota</taxon>
        <taxon>Actinomycetes</taxon>
        <taxon>Mycobacteriales</taxon>
        <taxon>Mycobacteriaceae</taxon>
        <taxon>Mycobacteroides</taxon>
    </lineage>
</organism>
<evidence type="ECO:0000313" key="2">
    <source>
        <dbReference type="EMBL" id="CPV70699.1"/>
    </source>
</evidence>
<dbReference type="EMBL" id="CSWP01000012">
    <property type="protein sequence ID" value="CPV70699.1"/>
    <property type="molecule type" value="Genomic_DNA"/>
</dbReference>
<sequence>MTYPDTSVAHPTDIVREADAPWHAGDVFSLRGLVDAAVLIRPLSRHVYASRWSHDGRATAIVADIAVLEDHNHAASLYSQVTIFQPNVVKALCAVLDNPHVFTVAGAVSTIGDSGRRAWVLAPLPEALIPVAAAEAAARDWDYPPDYDAIVGRKIAALRSDKGLPQAALAGVLGVMQSGVSDIESGRRSLDLKKLYAIASALSVPVHELLP</sequence>
<dbReference type="PANTHER" id="PTHR46797">
    <property type="entry name" value="HTH-TYPE TRANSCRIPTIONAL REGULATOR"/>
    <property type="match status" value="1"/>
</dbReference>
<evidence type="ECO:0000313" key="3">
    <source>
        <dbReference type="Proteomes" id="UP000045782"/>
    </source>
</evidence>
<gene>
    <name evidence="2" type="ORF">ERS075579_04850</name>
</gene>
<dbReference type="SUPFAM" id="SSF47413">
    <property type="entry name" value="lambda repressor-like DNA-binding domains"/>
    <property type="match status" value="1"/>
</dbReference>
<dbReference type="Pfam" id="PF01381">
    <property type="entry name" value="HTH_3"/>
    <property type="match status" value="1"/>
</dbReference>
<dbReference type="GO" id="GO:0003700">
    <property type="term" value="F:DNA-binding transcription factor activity"/>
    <property type="evidence" value="ECO:0007669"/>
    <property type="project" value="TreeGrafter"/>
</dbReference>
<dbReference type="SMART" id="SM00530">
    <property type="entry name" value="HTH_XRE"/>
    <property type="match status" value="1"/>
</dbReference>
<dbReference type="InterPro" id="IPR010982">
    <property type="entry name" value="Lambda_DNA-bd_dom_sf"/>
</dbReference>
<protein>
    <submittedName>
        <fullName evidence="2">XRE family transcriptional regulator</fullName>
    </submittedName>
</protein>
<keyword evidence="1" id="KW-0238">DNA-binding</keyword>
<proteinExistence type="predicted"/>
<reference evidence="2 3" key="1">
    <citation type="submission" date="2015-03" db="EMBL/GenBank/DDBJ databases">
        <authorList>
            <person name="Murphy D."/>
        </authorList>
    </citation>
    <scope>NUCLEOTIDE SEQUENCE [LARGE SCALE GENOMIC DNA]</scope>
    <source>
        <strain evidence="2 3">PAP088</strain>
    </source>
</reference>